<keyword evidence="3" id="KW-1133">Transmembrane helix</keyword>
<dbReference type="AlphaFoldDB" id="A0A420IGK9"/>
<keyword evidence="3" id="KW-0472">Membrane</keyword>
<comment type="caution">
    <text evidence="4">The sequence shown here is derived from an EMBL/GenBank/DDBJ whole genome shotgun (WGS) entry which is preliminary data.</text>
</comment>
<keyword evidence="3" id="KW-0812">Transmembrane</keyword>
<dbReference type="Gene3D" id="3.90.640.10">
    <property type="entry name" value="Actin, Chain A, domain 4"/>
    <property type="match status" value="1"/>
</dbReference>
<dbReference type="SMART" id="SM00268">
    <property type="entry name" value="ACTIN"/>
    <property type="match status" value="1"/>
</dbReference>
<dbReference type="Proteomes" id="UP000285326">
    <property type="component" value="Unassembled WGS sequence"/>
</dbReference>
<gene>
    <name evidence="4" type="ORF">GcM1_243096</name>
</gene>
<name>A0A420IGK9_9PEZI</name>
<dbReference type="EMBL" id="MCBS01024340">
    <property type="protein sequence ID" value="RKF73632.1"/>
    <property type="molecule type" value="Genomic_DNA"/>
</dbReference>
<feature type="region of interest" description="Disordered" evidence="2">
    <location>
        <begin position="284"/>
        <end position="316"/>
    </location>
</feature>
<comment type="similarity">
    <text evidence="1">Belongs to the actin family.</text>
</comment>
<dbReference type="InterPro" id="IPR004000">
    <property type="entry name" value="Actin"/>
</dbReference>
<evidence type="ECO:0000313" key="5">
    <source>
        <dbReference type="Proteomes" id="UP000285326"/>
    </source>
</evidence>
<proteinExistence type="inferred from homology"/>
<reference evidence="4 5" key="1">
    <citation type="journal article" date="2018" name="BMC Genomics">
        <title>Comparative genome analyses reveal sequence features reflecting distinct modes of host-adaptation between dicot and monocot powdery mildew.</title>
        <authorList>
            <person name="Wu Y."/>
            <person name="Ma X."/>
            <person name="Pan Z."/>
            <person name="Kale S.D."/>
            <person name="Song Y."/>
            <person name="King H."/>
            <person name="Zhang Q."/>
            <person name="Presley C."/>
            <person name="Deng X."/>
            <person name="Wei C.I."/>
            <person name="Xiao S."/>
        </authorList>
    </citation>
    <scope>NUCLEOTIDE SEQUENCE [LARGE SCALE GENOMIC DNA]</scope>
    <source>
        <strain evidence="4">UMSG1</strain>
    </source>
</reference>
<dbReference type="SUPFAM" id="SSF53067">
    <property type="entry name" value="Actin-like ATPase domain"/>
    <property type="match status" value="2"/>
</dbReference>
<evidence type="ECO:0000313" key="4">
    <source>
        <dbReference type="EMBL" id="RKF73632.1"/>
    </source>
</evidence>
<dbReference type="Pfam" id="PF00022">
    <property type="entry name" value="Actin"/>
    <property type="match status" value="1"/>
</dbReference>
<feature type="transmembrane region" description="Helical" evidence="3">
    <location>
        <begin position="151"/>
        <end position="172"/>
    </location>
</feature>
<evidence type="ECO:0000256" key="3">
    <source>
        <dbReference type="SAM" id="Phobius"/>
    </source>
</evidence>
<evidence type="ECO:0000256" key="1">
    <source>
        <dbReference type="RuleBase" id="RU000487"/>
    </source>
</evidence>
<evidence type="ECO:0000256" key="2">
    <source>
        <dbReference type="SAM" id="MobiDB-lite"/>
    </source>
</evidence>
<feature type="region of interest" description="Disordered" evidence="2">
    <location>
        <begin position="1"/>
        <end position="40"/>
    </location>
</feature>
<accession>A0A420IGK9</accession>
<dbReference type="PANTHER" id="PTHR11937">
    <property type="entry name" value="ACTIN"/>
    <property type="match status" value="1"/>
</dbReference>
<sequence length="561" mass="62595">MSSTMSTIKYHATSTTRAPRNSSAGPQTPSRSQVTPSFGSPSVLRAEEECVIIELGGRFLRAGLAGFAAPQAVVDFGPEQQRRVGDLRRWAVNYDSSIRSKPNGKSWGEDYELWPLDLRNIDLGLIGDKIERAVRDAFTKTLLVDSRPRRILLALPTILPFPLLLTVLETLFSNFQPPNISLMSKPILTTVAAGLRSALVVDIGWAETTVSSIYEFREITSSRSVRASKLLGQTVFNRISSFLYKNYDFESSPEKPETQLSFEECEEIVERMIWCKSRKKRETEELTTRDEGESSETNAHKNSRIEDHEPNGIVSLPLNSIKPPRTIQVPFSEFSEPCETALFATDILESDLDDEELPVHLLVYKSLLKLPIDARAMCISRIVFVGGATQIPGLKPRIMQELLLLIETRGWDPVYGESAKRFKNILKSRNIQTRQRGVTEVAQPCEAVSSMKVMTSSIPQEVDPITEKLNRESRKGQHPILTGNLRVVNSLGAWAGGSLLSQMKIQAVSVIEREQWTQHGAVKISRLHEPSHNSQRQSMGPGALRSSAGERSSWTLGIWGL</sequence>
<protein>
    <submittedName>
        <fullName evidence="4">Putative actin-related protein ro7</fullName>
    </submittedName>
</protein>
<organism evidence="4 5">
    <name type="scientific">Golovinomyces cichoracearum</name>
    <dbReference type="NCBI Taxonomy" id="62708"/>
    <lineage>
        <taxon>Eukaryota</taxon>
        <taxon>Fungi</taxon>
        <taxon>Dikarya</taxon>
        <taxon>Ascomycota</taxon>
        <taxon>Pezizomycotina</taxon>
        <taxon>Leotiomycetes</taxon>
        <taxon>Erysiphales</taxon>
        <taxon>Erysiphaceae</taxon>
        <taxon>Golovinomyces</taxon>
    </lineage>
</organism>
<dbReference type="Gene3D" id="3.30.420.40">
    <property type="match status" value="2"/>
</dbReference>
<feature type="region of interest" description="Disordered" evidence="2">
    <location>
        <begin position="527"/>
        <end position="548"/>
    </location>
</feature>
<dbReference type="InterPro" id="IPR043129">
    <property type="entry name" value="ATPase_NBD"/>
</dbReference>